<accession>A0A7W5BME2</accession>
<comment type="caution">
    <text evidence="2">The sequence shown here is derived from an EMBL/GenBank/DDBJ whole genome shotgun (WGS) entry which is preliminary data.</text>
</comment>
<dbReference type="Proteomes" id="UP000518315">
    <property type="component" value="Unassembled WGS sequence"/>
</dbReference>
<evidence type="ECO:0000313" key="2">
    <source>
        <dbReference type="EMBL" id="MBB3135655.1"/>
    </source>
</evidence>
<name>A0A7W5BME2_9HYPH</name>
<reference evidence="2 3" key="1">
    <citation type="submission" date="2020-08" db="EMBL/GenBank/DDBJ databases">
        <title>Genomic Encyclopedia of Type Strains, Phase III (KMG-III): the genomes of soil and plant-associated and newly described type strains.</title>
        <authorList>
            <person name="Whitman W."/>
        </authorList>
    </citation>
    <scope>NUCLEOTIDE SEQUENCE [LARGE SCALE GENOMIC DNA]</scope>
    <source>
        <strain evidence="2 3">CECT 4113</strain>
    </source>
</reference>
<sequence>MTAAAESAAPVSMPRHTGRWQQTPSRAGRPEIVPIFHVIISSFPAFMEKHG</sequence>
<evidence type="ECO:0000256" key="1">
    <source>
        <dbReference type="SAM" id="MobiDB-lite"/>
    </source>
</evidence>
<organism evidence="2 3">
    <name type="scientific">Rhizobium pisi</name>
    <dbReference type="NCBI Taxonomy" id="574561"/>
    <lineage>
        <taxon>Bacteria</taxon>
        <taxon>Pseudomonadati</taxon>
        <taxon>Pseudomonadota</taxon>
        <taxon>Alphaproteobacteria</taxon>
        <taxon>Hyphomicrobiales</taxon>
        <taxon>Rhizobiaceae</taxon>
        <taxon>Rhizobium/Agrobacterium group</taxon>
        <taxon>Rhizobium</taxon>
    </lineage>
</organism>
<keyword evidence="3" id="KW-1185">Reference proteome</keyword>
<dbReference type="AlphaFoldDB" id="A0A7W5BME2"/>
<proteinExistence type="predicted"/>
<evidence type="ECO:0000313" key="3">
    <source>
        <dbReference type="Proteomes" id="UP000518315"/>
    </source>
</evidence>
<dbReference type="RefSeq" id="WP_165504819.1">
    <property type="nucleotide sequence ID" value="NZ_JACHXH010000011.1"/>
</dbReference>
<feature type="region of interest" description="Disordered" evidence="1">
    <location>
        <begin position="1"/>
        <end position="27"/>
    </location>
</feature>
<protein>
    <submittedName>
        <fullName evidence="2">Uncharacterized protein</fullName>
    </submittedName>
</protein>
<gene>
    <name evidence="2" type="ORF">FHS26_003401</name>
</gene>
<dbReference type="EMBL" id="JACHXH010000011">
    <property type="protein sequence ID" value="MBB3135655.1"/>
    <property type="molecule type" value="Genomic_DNA"/>
</dbReference>